<evidence type="ECO:0000313" key="6">
    <source>
        <dbReference type="Proteomes" id="UP000583639"/>
    </source>
</evidence>
<comment type="caution">
    <text evidence="5">The sequence shown here is derived from an EMBL/GenBank/DDBJ whole genome shotgun (WGS) entry which is preliminary data.</text>
</comment>
<evidence type="ECO:0000256" key="1">
    <source>
        <dbReference type="ARBA" id="ARBA00022679"/>
    </source>
</evidence>
<protein>
    <recommendedName>
        <fullName evidence="4">Serine acetyltransferase</fullName>
        <ecNumber evidence="4">2.3.1.30</ecNumber>
    </recommendedName>
</protein>
<dbReference type="Gene3D" id="2.160.10.10">
    <property type="entry name" value="Hexapeptide repeat proteins"/>
    <property type="match status" value="1"/>
</dbReference>
<evidence type="ECO:0000256" key="2">
    <source>
        <dbReference type="ARBA" id="ARBA00022737"/>
    </source>
</evidence>
<name>A0A848QXJ0_PHOVU</name>
<evidence type="ECO:0000256" key="4">
    <source>
        <dbReference type="PIRNR" id="PIRNR000441"/>
    </source>
</evidence>
<dbReference type="InterPro" id="IPR005881">
    <property type="entry name" value="Ser_O-AcTrfase"/>
</dbReference>
<dbReference type="InterPro" id="IPR011004">
    <property type="entry name" value="Trimer_LpxA-like_sf"/>
</dbReference>
<evidence type="ECO:0000313" key="5">
    <source>
        <dbReference type="EMBL" id="NMW40877.1"/>
    </source>
</evidence>
<dbReference type="EC" id="2.3.1.30" evidence="4"/>
<reference evidence="5 6" key="1">
    <citation type="submission" date="2020-04" db="EMBL/GenBank/DDBJ databases">
        <title>A novel gut-associated lysogenic phage, Bacteroides phage BV01, alters the host transcriptome and bile acid metabolism in Bacteroides vulgatus.</title>
        <authorList>
            <person name="Campbell D.E."/>
            <person name="Ly L."/>
            <person name="Ridlon J.M."/>
            <person name="Hsiao A."/>
            <person name="Degnan P.H."/>
        </authorList>
    </citation>
    <scope>NUCLEOTIDE SEQUENCE [LARGE SCALE GENOMIC DNA]</scope>
    <source>
        <strain evidence="5 6">VPI-BV8526</strain>
    </source>
</reference>
<keyword evidence="1 4" id="KW-0808">Transferase</keyword>
<proteinExistence type="inferred from homology"/>
<gene>
    <name evidence="5" type="ORF">HKQ55_12195</name>
</gene>
<keyword evidence="2" id="KW-0677">Repeat</keyword>
<dbReference type="InterPro" id="IPR001451">
    <property type="entry name" value="Hexapep"/>
</dbReference>
<dbReference type="GO" id="GO:0005737">
    <property type="term" value="C:cytoplasm"/>
    <property type="evidence" value="ECO:0007669"/>
    <property type="project" value="InterPro"/>
</dbReference>
<comment type="similarity">
    <text evidence="4">Belongs to the transferase hexapeptide repeat family.</text>
</comment>
<comment type="catalytic activity">
    <reaction evidence="4">
        <text>L-serine + acetyl-CoA = O-acetyl-L-serine + CoA</text>
        <dbReference type="Rhea" id="RHEA:24560"/>
        <dbReference type="ChEBI" id="CHEBI:33384"/>
        <dbReference type="ChEBI" id="CHEBI:57287"/>
        <dbReference type="ChEBI" id="CHEBI:57288"/>
        <dbReference type="ChEBI" id="CHEBI:58340"/>
        <dbReference type="EC" id="2.3.1.30"/>
    </reaction>
</comment>
<dbReference type="PIRSF" id="PIRSF000441">
    <property type="entry name" value="CysE"/>
    <property type="match status" value="1"/>
</dbReference>
<dbReference type="Pfam" id="PF00132">
    <property type="entry name" value="Hexapep"/>
    <property type="match status" value="1"/>
</dbReference>
<dbReference type="SUPFAM" id="SSF51161">
    <property type="entry name" value="Trimeric LpxA-like enzymes"/>
    <property type="match status" value="1"/>
</dbReference>
<organism evidence="5 6">
    <name type="scientific">Phocaeicola vulgatus</name>
    <name type="common">Bacteroides vulgatus</name>
    <dbReference type="NCBI Taxonomy" id="821"/>
    <lineage>
        <taxon>Bacteria</taxon>
        <taxon>Pseudomonadati</taxon>
        <taxon>Bacteroidota</taxon>
        <taxon>Bacteroidia</taxon>
        <taxon>Bacteroidales</taxon>
        <taxon>Bacteroidaceae</taxon>
        <taxon>Phocaeicola</taxon>
    </lineage>
</organism>
<sequence>MVNLATVHRIGHRLSELNIPLLPKLFQLFIFLCYSSAISYKVKIGKGTFFNHSGFGILLNAKVVIGDNCKIGNNVSIVGQGPYSHAPVLKNRIYVGPGAVIQGPVIIEDNVIIAPNAVVNKSIPKNAIVAGVPARIIGWSDKLDYDIFKNESWNNTIQPYLEDKRENK</sequence>
<dbReference type="InterPro" id="IPR018357">
    <property type="entry name" value="Hexapep_transf_CS"/>
</dbReference>
<dbReference type="EMBL" id="JABDSI010000120">
    <property type="protein sequence ID" value="NMW40877.1"/>
    <property type="molecule type" value="Genomic_DNA"/>
</dbReference>
<dbReference type="AlphaFoldDB" id="A0A848QXJ0"/>
<dbReference type="PANTHER" id="PTHR42811">
    <property type="entry name" value="SERINE ACETYLTRANSFERASE"/>
    <property type="match status" value="1"/>
</dbReference>
<dbReference type="GO" id="GO:0009001">
    <property type="term" value="F:serine O-acetyltransferase activity"/>
    <property type="evidence" value="ECO:0007669"/>
    <property type="project" value="UniProtKB-EC"/>
</dbReference>
<dbReference type="Proteomes" id="UP000583639">
    <property type="component" value="Unassembled WGS sequence"/>
</dbReference>
<keyword evidence="3 4" id="KW-0012">Acyltransferase</keyword>
<evidence type="ECO:0000256" key="3">
    <source>
        <dbReference type="ARBA" id="ARBA00023315"/>
    </source>
</evidence>
<dbReference type="RefSeq" id="WP_172770143.1">
    <property type="nucleotide sequence ID" value="NZ_JABDSI010000120.1"/>
</dbReference>
<dbReference type="GO" id="GO:0006535">
    <property type="term" value="P:cysteine biosynthetic process from serine"/>
    <property type="evidence" value="ECO:0007669"/>
    <property type="project" value="InterPro"/>
</dbReference>
<accession>A0A848QXJ0</accession>
<dbReference type="PROSITE" id="PS00101">
    <property type="entry name" value="HEXAPEP_TRANSFERASES"/>
    <property type="match status" value="1"/>
</dbReference>